<dbReference type="Proteomes" id="UP000828390">
    <property type="component" value="Unassembled WGS sequence"/>
</dbReference>
<sequence length="352" mass="41078">MRINIFICIWKNMAYLSFIDDDEAWILNDHSCSTTYLKKLVVVDDKGRQHLKTLQFGKCEVEAVRLIRFNLWPSSTKFPKVAFHFDFMRWLCGLLLESLVSPDCSGFSLPDKLARAEDIEKKARRLFKKFWNLLQEWIDYERVVCIRSKSTENHSLSPAEEYCLVLEELTKYRGVFATDVNKDKKRLETKLKKKGKKAGVKWDSTNVDYLRTLKTAQEKLRLQILETLQQTTAERLFLLDLMKKYARGQAVAIRLGKQLKQTNKKIREQLSLYNAVGGEVVKMPTHLSFEDVKSCDSKLWDILKSSDVGAWRTSVPVSVKQQAVRLFCMTQSCRRKGTFDFRNEVNITFLFQ</sequence>
<comment type="caution">
    <text evidence="1">The sequence shown here is derived from an EMBL/GenBank/DDBJ whole genome shotgun (WGS) entry which is preliminary data.</text>
</comment>
<gene>
    <name evidence="1" type="ORF">DPMN_038307</name>
</gene>
<name>A0A9D4MCH8_DREPO</name>
<dbReference type="EMBL" id="JAIWYP010000002">
    <property type="protein sequence ID" value="KAH3875047.1"/>
    <property type="molecule type" value="Genomic_DNA"/>
</dbReference>
<organism evidence="1 2">
    <name type="scientific">Dreissena polymorpha</name>
    <name type="common">Zebra mussel</name>
    <name type="synonym">Mytilus polymorpha</name>
    <dbReference type="NCBI Taxonomy" id="45954"/>
    <lineage>
        <taxon>Eukaryota</taxon>
        <taxon>Metazoa</taxon>
        <taxon>Spiralia</taxon>
        <taxon>Lophotrochozoa</taxon>
        <taxon>Mollusca</taxon>
        <taxon>Bivalvia</taxon>
        <taxon>Autobranchia</taxon>
        <taxon>Heteroconchia</taxon>
        <taxon>Euheterodonta</taxon>
        <taxon>Imparidentia</taxon>
        <taxon>Neoheterodontei</taxon>
        <taxon>Myida</taxon>
        <taxon>Dreissenoidea</taxon>
        <taxon>Dreissenidae</taxon>
        <taxon>Dreissena</taxon>
    </lineage>
</organism>
<reference evidence="1" key="2">
    <citation type="submission" date="2020-11" db="EMBL/GenBank/DDBJ databases">
        <authorList>
            <person name="McCartney M.A."/>
            <person name="Auch B."/>
            <person name="Kono T."/>
            <person name="Mallez S."/>
            <person name="Becker A."/>
            <person name="Gohl D.M."/>
            <person name="Silverstein K.A.T."/>
            <person name="Koren S."/>
            <person name="Bechman K.B."/>
            <person name="Herman A."/>
            <person name="Abrahante J.E."/>
            <person name="Garbe J."/>
        </authorList>
    </citation>
    <scope>NUCLEOTIDE SEQUENCE</scope>
    <source>
        <strain evidence="1">Duluth1</strain>
        <tissue evidence="1">Whole animal</tissue>
    </source>
</reference>
<proteinExistence type="predicted"/>
<evidence type="ECO:0000313" key="1">
    <source>
        <dbReference type="EMBL" id="KAH3875047.1"/>
    </source>
</evidence>
<evidence type="ECO:0000313" key="2">
    <source>
        <dbReference type="Proteomes" id="UP000828390"/>
    </source>
</evidence>
<accession>A0A9D4MCH8</accession>
<protein>
    <submittedName>
        <fullName evidence="1">Uncharacterized protein</fullName>
    </submittedName>
</protein>
<keyword evidence="2" id="KW-1185">Reference proteome</keyword>
<reference evidence="1" key="1">
    <citation type="journal article" date="2019" name="bioRxiv">
        <title>The Genome of the Zebra Mussel, Dreissena polymorpha: A Resource for Invasive Species Research.</title>
        <authorList>
            <person name="McCartney M.A."/>
            <person name="Auch B."/>
            <person name="Kono T."/>
            <person name="Mallez S."/>
            <person name="Zhang Y."/>
            <person name="Obille A."/>
            <person name="Becker A."/>
            <person name="Abrahante J.E."/>
            <person name="Garbe J."/>
            <person name="Badalamenti J.P."/>
            <person name="Herman A."/>
            <person name="Mangelson H."/>
            <person name="Liachko I."/>
            <person name="Sullivan S."/>
            <person name="Sone E.D."/>
            <person name="Koren S."/>
            <person name="Silverstein K.A.T."/>
            <person name="Beckman K.B."/>
            <person name="Gohl D.M."/>
        </authorList>
    </citation>
    <scope>NUCLEOTIDE SEQUENCE</scope>
    <source>
        <strain evidence="1">Duluth1</strain>
        <tissue evidence="1">Whole animal</tissue>
    </source>
</reference>
<dbReference type="AlphaFoldDB" id="A0A9D4MCH8"/>